<dbReference type="PATRIC" id="fig|1042209.11.peg.2628"/>
<organism evidence="1 2">
    <name type="scientific">Pseudomonas fluorescens HK44</name>
    <dbReference type="NCBI Taxonomy" id="1042209"/>
    <lineage>
        <taxon>Bacteria</taxon>
        <taxon>Pseudomonadati</taxon>
        <taxon>Pseudomonadota</taxon>
        <taxon>Gammaproteobacteria</taxon>
        <taxon>Pseudomonadales</taxon>
        <taxon>Pseudomonadaceae</taxon>
        <taxon>Pseudomonas</taxon>
    </lineage>
</organism>
<gene>
    <name evidence="1" type="ORF">HK44_001465</name>
</gene>
<comment type="caution">
    <text evidence="1">The sequence shown here is derived from an EMBL/GenBank/DDBJ whole genome shotgun (WGS) entry which is preliminary data.</text>
</comment>
<dbReference type="Proteomes" id="UP000022611">
    <property type="component" value="Unassembled WGS sequence"/>
</dbReference>
<reference evidence="1 2" key="1">
    <citation type="journal article" date="2011" name="J. Bacteriol.">
        <title>Draft genome sequence of the polycyclic aromatic hydrocarbon-degrading, genetically engineered bioluminescent bioreporter Pseudomonas fluorescens HK44.</title>
        <authorList>
            <person name="Chauhan A."/>
            <person name="Layton A.C."/>
            <person name="Williams D.E."/>
            <person name="Smartt A.E."/>
            <person name="Ripp S."/>
            <person name="Karpinets T.V."/>
            <person name="Brown S.D."/>
            <person name="Sayler G.S."/>
        </authorList>
    </citation>
    <scope>NUCLEOTIDE SEQUENCE [LARGE SCALE GENOMIC DNA]</scope>
    <source>
        <strain evidence="1 2">HK44</strain>
    </source>
</reference>
<dbReference type="EMBL" id="AFOY02000010">
    <property type="protein sequence ID" value="EXF94658.1"/>
    <property type="molecule type" value="Genomic_DNA"/>
</dbReference>
<proteinExistence type="predicted"/>
<protein>
    <submittedName>
        <fullName evidence="1">Uncharacterized protein</fullName>
    </submittedName>
</protein>
<evidence type="ECO:0000313" key="2">
    <source>
        <dbReference type="Proteomes" id="UP000022611"/>
    </source>
</evidence>
<evidence type="ECO:0000313" key="1">
    <source>
        <dbReference type="EMBL" id="EXF94658.1"/>
    </source>
</evidence>
<sequence>MLACLYADDYLLLTVQTVLARGHDMNGSLGYLSQFASSPSEVSKMPTFCPMTAIGRFC</sequence>
<dbReference type="AlphaFoldDB" id="A0A010SUR3"/>
<dbReference type="HOGENOM" id="CLU_2975895_0_0_6"/>
<accession>A0A010SUR3</accession>
<name>A0A010SUR3_PSEFL</name>